<dbReference type="Proteomes" id="UP000663814">
    <property type="component" value="Unassembled WGS sequence"/>
</dbReference>
<proteinExistence type="predicted"/>
<dbReference type="EMBL" id="JAERPS020000001">
    <property type="protein sequence ID" value="MBZ9610903.1"/>
    <property type="molecule type" value="Genomic_DNA"/>
</dbReference>
<keyword evidence="2" id="KW-1185">Reference proteome</keyword>
<dbReference type="NCBIfam" id="TIGR03373">
    <property type="entry name" value="VI_minor_4"/>
    <property type="match status" value="1"/>
</dbReference>
<dbReference type="Gene3D" id="3.40.1730.10">
    <property type="entry name" value="pa0076 domain"/>
    <property type="match status" value="1"/>
</dbReference>
<evidence type="ECO:0000313" key="2">
    <source>
        <dbReference type="Proteomes" id="UP000663814"/>
    </source>
</evidence>
<protein>
    <submittedName>
        <fullName evidence="1">Type VI secretion system-associated protein TagF</fullName>
    </submittedName>
</protein>
<name>A0ABS7X834_9GAMM</name>
<dbReference type="InterPro" id="IPR038225">
    <property type="entry name" value="TagF_sf"/>
</dbReference>
<dbReference type="Pfam" id="PF09867">
    <property type="entry name" value="TagF_N"/>
    <property type="match status" value="1"/>
</dbReference>
<comment type="caution">
    <text evidence="1">The sequence shown here is derived from an EMBL/GenBank/DDBJ whole genome shotgun (WGS) entry which is preliminary data.</text>
</comment>
<organism evidence="1 2">
    <name type="scientific">Rheinheimera maricola</name>
    <dbReference type="NCBI Taxonomy" id="2793282"/>
    <lineage>
        <taxon>Bacteria</taxon>
        <taxon>Pseudomonadati</taxon>
        <taxon>Pseudomonadota</taxon>
        <taxon>Gammaproteobacteria</taxon>
        <taxon>Chromatiales</taxon>
        <taxon>Chromatiaceae</taxon>
        <taxon>Rheinheimera</taxon>
    </lineage>
</organism>
<reference evidence="1 2" key="1">
    <citation type="submission" date="2020-12" db="EMBL/GenBank/DDBJ databases">
        <authorList>
            <person name="Ruan W."/>
            <person name="Khan S.A."/>
            <person name="Jeon C.O."/>
        </authorList>
    </citation>
    <scope>NUCLEOTIDE SEQUENCE [LARGE SCALE GENOMIC DNA]</scope>
    <source>
        <strain evidence="1 2">MA-13</strain>
    </source>
</reference>
<reference evidence="1 2" key="2">
    <citation type="submission" date="2021-08" db="EMBL/GenBank/DDBJ databases">
        <title>Rheinheimera aquimaris sp. nov., isolated from seawater of the East Sea in Korea.</title>
        <authorList>
            <person name="Kim K.H."/>
            <person name="Wenting R."/>
            <person name="Kim K.R."/>
            <person name="Jeon C.O."/>
        </authorList>
    </citation>
    <scope>NUCLEOTIDE SEQUENCE [LARGE SCALE GENOMIC DNA]</scope>
    <source>
        <strain evidence="1 2">MA-13</strain>
    </source>
</reference>
<gene>
    <name evidence="1" type="primary">tagF</name>
    <name evidence="1" type="ORF">I4W93_004785</name>
</gene>
<accession>A0ABS7X834</accession>
<dbReference type="RefSeq" id="WP_205310522.1">
    <property type="nucleotide sequence ID" value="NZ_JAERPS020000001.1"/>
</dbReference>
<dbReference type="PIRSF" id="PIRSF029287">
    <property type="entry name" value="UCP029287"/>
    <property type="match status" value="1"/>
</dbReference>
<evidence type="ECO:0000313" key="1">
    <source>
        <dbReference type="EMBL" id="MBZ9610903.1"/>
    </source>
</evidence>
<sequence length="243" mass="27279">MSGKFINEIGMCGKIPGRGDFLAQGLAAGFIDSWNEWLQAVMAVSREQLGQDWLDIYLTSPIWHFALSAGVCGKEAVLGSMMPSVDQVGRHFPFTLACARPCNPVQARMQSQWTTELQQQVLLTLEDEFEFDTWLATLRQTEVKWPQSSDINTNQMSAAQGRPAWKLQSNSELDAEMLLHHSYRQQFGRYCVWWTDGSEHVAPCTLISSGLPQVSQFAAMLDGNWERGNWQEADINCNGAAKE</sequence>
<dbReference type="InterPro" id="IPR017748">
    <property type="entry name" value="TagF"/>
</dbReference>